<protein>
    <recommendedName>
        <fullName evidence="2">Single-stranded-DNA-specific exonuclease RecJ</fullName>
    </recommendedName>
</protein>
<evidence type="ECO:0000313" key="10">
    <source>
        <dbReference type="Proteomes" id="UP001623592"/>
    </source>
</evidence>
<evidence type="ECO:0000256" key="4">
    <source>
        <dbReference type="ARBA" id="ARBA00022801"/>
    </source>
</evidence>
<keyword evidence="4" id="KW-0378">Hydrolase</keyword>
<comment type="similarity">
    <text evidence="1">Belongs to the RecJ family.</text>
</comment>
<reference evidence="9 10" key="1">
    <citation type="submission" date="2024-11" db="EMBL/GenBank/DDBJ databases">
        <authorList>
            <person name="Heng Y.C."/>
            <person name="Lim A.C.H."/>
            <person name="Lee J.K.Y."/>
            <person name="Kittelmann S."/>
        </authorList>
    </citation>
    <scope>NUCLEOTIDE SEQUENCE [LARGE SCALE GENOMIC DNA]</scope>
    <source>
        <strain evidence="9 10">WILCCON 0114</strain>
    </source>
</reference>
<dbReference type="InterPro" id="IPR004610">
    <property type="entry name" value="RecJ"/>
</dbReference>
<dbReference type="GO" id="GO:0004527">
    <property type="term" value="F:exonuclease activity"/>
    <property type="evidence" value="ECO:0007669"/>
    <property type="project" value="UniProtKB-KW"/>
</dbReference>
<dbReference type="Gene3D" id="3.90.1640.30">
    <property type="match status" value="1"/>
</dbReference>
<keyword evidence="10" id="KW-1185">Reference proteome</keyword>
<dbReference type="Pfam" id="PF01368">
    <property type="entry name" value="DHH"/>
    <property type="match status" value="1"/>
</dbReference>
<evidence type="ECO:0000259" key="8">
    <source>
        <dbReference type="Pfam" id="PF17768"/>
    </source>
</evidence>
<dbReference type="PANTHER" id="PTHR30255:SF2">
    <property type="entry name" value="SINGLE-STRANDED-DNA-SPECIFIC EXONUCLEASE RECJ"/>
    <property type="match status" value="1"/>
</dbReference>
<dbReference type="InterPro" id="IPR003156">
    <property type="entry name" value="DHHA1_dom"/>
</dbReference>
<dbReference type="InterPro" id="IPR001667">
    <property type="entry name" value="DDH_dom"/>
</dbReference>
<dbReference type="Pfam" id="PF17768">
    <property type="entry name" value="RecJ_OB"/>
    <property type="match status" value="1"/>
</dbReference>
<evidence type="ECO:0000256" key="5">
    <source>
        <dbReference type="ARBA" id="ARBA00022839"/>
    </source>
</evidence>
<evidence type="ECO:0000259" key="7">
    <source>
        <dbReference type="Pfam" id="PF02272"/>
    </source>
</evidence>
<evidence type="ECO:0000259" key="6">
    <source>
        <dbReference type="Pfam" id="PF01368"/>
    </source>
</evidence>
<keyword evidence="5 9" id="KW-0269">Exonuclease</keyword>
<dbReference type="InterPro" id="IPR041122">
    <property type="entry name" value="RecJ_OB"/>
</dbReference>
<feature type="domain" description="RecJ OB" evidence="8">
    <location>
        <begin position="461"/>
        <end position="584"/>
    </location>
</feature>
<sequence>MEKWLVRNVKANINKLSREFGISEVLTRILLNRGIYNKNDEMRFVNPSLAMLYNPKLMKDIEAGAFIIKEAIDNNRSILIVGDYDVDGIMSTYMLYEGISKFTDKVNYYIPDRITEGYGINENIILYARDNGFDVIITCDNGIAAIKQMELAKEFGMKVVITDHHDVPFVEQNGEKKFVVPKADAVVNPKQEDCGYPFNKLCGAGVIFKFIQVLYEIMKVDASESYNFLEYAAIATVCDVVDIIDENRIIVKKGLELINKTKNIGLKALINEVGLGDKEISVYSLGFVIGPTINAVGRLKHAKVALQLLLSKDEEEAHEFAKKLHEFNKERQEITNLGVEKAEEAIKKFNFAKDKVLVIYLEDIHESVAGIIAGRIKERYNAPTIIFTDANEGVKGSGRSIEEYNMFENLVECSDLIEKFGGHPMAAGLSLKNLSMVDRLRDKLNANCRLTSDDIIPKVHIDMQLDIDNVSLKLSEEIKTLEPFGKGNSKPLFADRCVRIISASVIGKNKNVLKLKVKSKCGIIFNAIYFNGIDEFEKIIIDEYGQSELEKLYSSYSSNVKFDITFNVETNEFLNNKTVQLIIKNFRNHSERTARK</sequence>
<dbReference type="NCBIfam" id="TIGR00644">
    <property type="entry name" value="recJ"/>
    <property type="match status" value="1"/>
</dbReference>
<proteinExistence type="inferred from homology"/>
<feature type="domain" description="DDH" evidence="6">
    <location>
        <begin position="77"/>
        <end position="234"/>
    </location>
</feature>
<dbReference type="Pfam" id="PF02272">
    <property type="entry name" value="DHHA1"/>
    <property type="match status" value="1"/>
</dbReference>
<dbReference type="InterPro" id="IPR051673">
    <property type="entry name" value="SSDNA_exonuclease_RecJ"/>
</dbReference>
<dbReference type="SUPFAM" id="SSF64182">
    <property type="entry name" value="DHH phosphoesterases"/>
    <property type="match status" value="1"/>
</dbReference>
<dbReference type="PANTHER" id="PTHR30255">
    <property type="entry name" value="SINGLE-STRANDED-DNA-SPECIFIC EXONUCLEASE RECJ"/>
    <property type="match status" value="1"/>
</dbReference>
<feature type="domain" description="DHHA1" evidence="7">
    <location>
        <begin position="354"/>
        <end position="447"/>
    </location>
</feature>
<dbReference type="InterPro" id="IPR038763">
    <property type="entry name" value="DHH_sf"/>
</dbReference>
<evidence type="ECO:0000313" key="9">
    <source>
        <dbReference type="EMBL" id="MFL0251801.1"/>
    </source>
</evidence>
<dbReference type="Gene3D" id="3.10.310.30">
    <property type="match status" value="1"/>
</dbReference>
<dbReference type="EMBL" id="JBJIAA010000012">
    <property type="protein sequence ID" value="MFL0251801.1"/>
    <property type="molecule type" value="Genomic_DNA"/>
</dbReference>
<accession>A0ABW8THX6</accession>
<dbReference type="Proteomes" id="UP001623592">
    <property type="component" value="Unassembled WGS sequence"/>
</dbReference>
<evidence type="ECO:0000256" key="1">
    <source>
        <dbReference type="ARBA" id="ARBA00005915"/>
    </source>
</evidence>
<organism evidence="9 10">
    <name type="scientific">Clostridium neuense</name>
    <dbReference type="NCBI Taxonomy" id="1728934"/>
    <lineage>
        <taxon>Bacteria</taxon>
        <taxon>Bacillati</taxon>
        <taxon>Bacillota</taxon>
        <taxon>Clostridia</taxon>
        <taxon>Eubacteriales</taxon>
        <taxon>Clostridiaceae</taxon>
        <taxon>Clostridium</taxon>
    </lineage>
</organism>
<evidence type="ECO:0000256" key="3">
    <source>
        <dbReference type="ARBA" id="ARBA00022722"/>
    </source>
</evidence>
<evidence type="ECO:0000256" key="2">
    <source>
        <dbReference type="ARBA" id="ARBA00019841"/>
    </source>
</evidence>
<comment type="caution">
    <text evidence="9">The sequence shown here is derived from an EMBL/GenBank/DDBJ whole genome shotgun (WGS) entry which is preliminary data.</text>
</comment>
<name>A0ABW8THX6_9CLOT</name>
<keyword evidence="3" id="KW-0540">Nuclease</keyword>
<dbReference type="RefSeq" id="WP_406788450.1">
    <property type="nucleotide sequence ID" value="NZ_JBJIAA010000012.1"/>
</dbReference>
<gene>
    <name evidence="9" type="primary">recJ</name>
    <name evidence="9" type="ORF">ACJDT4_15385</name>
</gene>